<organism evidence="3 4">
    <name type="scientific">Vibrio genomosp. F10 str. ZF-129</name>
    <dbReference type="NCBI Taxonomy" id="1187848"/>
    <lineage>
        <taxon>Bacteria</taxon>
        <taxon>Pseudomonadati</taxon>
        <taxon>Pseudomonadota</taxon>
        <taxon>Gammaproteobacteria</taxon>
        <taxon>Vibrionales</taxon>
        <taxon>Vibrionaceae</taxon>
        <taxon>Vibrio</taxon>
    </lineage>
</organism>
<dbReference type="GO" id="GO:0006355">
    <property type="term" value="P:regulation of DNA-templated transcription"/>
    <property type="evidence" value="ECO:0007669"/>
    <property type="project" value="InterPro"/>
</dbReference>
<evidence type="ECO:0000259" key="2">
    <source>
        <dbReference type="PROSITE" id="PS50883"/>
    </source>
</evidence>
<dbReference type="InterPro" id="IPR013767">
    <property type="entry name" value="PAS_fold"/>
</dbReference>
<dbReference type="NCBIfam" id="TIGR00229">
    <property type="entry name" value="sensory_box"/>
    <property type="match status" value="1"/>
</dbReference>
<dbReference type="SMART" id="SM00052">
    <property type="entry name" value="EAL"/>
    <property type="match status" value="1"/>
</dbReference>
<name>A0A1E5BHS7_9VIBR</name>
<dbReference type="PANTHER" id="PTHR33121">
    <property type="entry name" value="CYCLIC DI-GMP PHOSPHODIESTERASE PDEF"/>
    <property type="match status" value="1"/>
</dbReference>
<dbReference type="OrthoDB" id="5643297at2"/>
<dbReference type="EMBL" id="AJYQ02000038">
    <property type="protein sequence ID" value="OEE36616.1"/>
    <property type="molecule type" value="Genomic_DNA"/>
</dbReference>
<dbReference type="eggNOG" id="COG2200">
    <property type="taxonomic scope" value="Bacteria"/>
</dbReference>
<dbReference type="Gene3D" id="3.30.450.20">
    <property type="entry name" value="PAS domain"/>
    <property type="match status" value="1"/>
</dbReference>
<accession>A0A1E5BHS7</accession>
<dbReference type="PROSITE" id="PS50883">
    <property type="entry name" value="EAL"/>
    <property type="match status" value="1"/>
</dbReference>
<gene>
    <name evidence="3" type="ORF">A1QO_18665</name>
</gene>
<reference evidence="3 4" key="1">
    <citation type="journal article" date="2012" name="Science">
        <title>Ecological populations of bacteria act as socially cohesive units of antibiotic production and resistance.</title>
        <authorList>
            <person name="Cordero O.X."/>
            <person name="Wildschutte H."/>
            <person name="Kirkup B."/>
            <person name="Proehl S."/>
            <person name="Ngo L."/>
            <person name="Hussain F."/>
            <person name="Le Roux F."/>
            <person name="Mincer T."/>
            <person name="Polz M.F."/>
        </authorList>
    </citation>
    <scope>NUCLEOTIDE SEQUENCE [LARGE SCALE GENOMIC DNA]</scope>
    <source>
        <strain evidence="3 4">ZF-129</strain>
    </source>
</reference>
<dbReference type="Proteomes" id="UP000094741">
    <property type="component" value="Unassembled WGS sequence"/>
</dbReference>
<sequence>MVQNKSTLDNEVSDVGVLEIDSVFNASAVYEWYLNLDKREFVFDKKELEGLLNATNLISSMDDILEYMPGTQRRDLKDALVRVLKTGVSEYVNCTLMPKGTGFIQVEVYMEKPEKNAVSGTFRPLIGLTSMSELCEVFQILFENTHHGIVVTDSETRILTCNRYFEQLKGFKRNEMLGLKANIFNAGKYPDEFYQDMWRDIHEKGSWGGSILSRTAAGLTAPQDLTIQKVTFSDNKVYYLGIVVDLSNQLYRIADKGLGGVELLTQLPTKDRFVKLLEELCSSNTIDSRKVVIALQPSFGEENILENRQLFSDMLSRSRYSSLAGYLSNGVFVVCVESPSQKKISPQRALMKSISQFFQEVKLEGGQNIHEYVVSGRIGVSIIGYDTDVPKRAISHAMQAMMDSKPSGQTSISFYHSKTHKELERKKILEGIVRESIANHKLHVHYQPIIDANTWQIAKFEALCRFTPTLNLEFTTQEMVNIAEDLELVPKLDSAVGMIALGDLSKIRAVCGDKVGLTINRSLNTNLGTEQVLKETSEMLEHFADGFESITIELTESAYFESSPSQGKALQALRASGVQIAIDDFGTGYSSFNYLRERHFDILKIDREFVREITKGSGQYHIVKMITELSHTLGIKVVAEGVETLAELSVLKALGVDYMQGYLFSKPVAIGNITYALDYQVALASELEGFRNTQQKLTLLNLATDAGTLDPSTPLVEVNKRLQSSPSLTLPVIVNKKCVGLVSKLEVNLHLTPQMGTELESNREAAIWHRPVNQLMRTGFSRLDHRSSLLDLERYIEEQLPFPWVLVDEQGGYKGILESEAAMNYLLQKH</sequence>
<dbReference type="InterPro" id="IPR001633">
    <property type="entry name" value="EAL_dom"/>
</dbReference>
<proteinExistence type="predicted"/>
<dbReference type="CDD" id="cd01948">
    <property type="entry name" value="EAL"/>
    <property type="match status" value="1"/>
</dbReference>
<protein>
    <submittedName>
        <fullName evidence="3">PAS domain S-box protein</fullName>
    </submittedName>
</protein>
<dbReference type="PANTHER" id="PTHR33121:SF79">
    <property type="entry name" value="CYCLIC DI-GMP PHOSPHODIESTERASE PDED-RELATED"/>
    <property type="match status" value="1"/>
</dbReference>
<dbReference type="AlphaFoldDB" id="A0A1E5BHS7"/>
<dbReference type="Pfam" id="PF00563">
    <property type="entry name" value="EAL"/>
    <property type="match status" value="1"/>
</dbReference>
<evidence type="ECO:0000259" key="1">
    <source>
        <dbReference type="PROSITE" id="PS50112"/>
    </source>
</evidence>
<dbReference type="Gene3D" id="3.20.20.450">
    <property type="entry name" value="EAL domain"/>
    <property type="match status" value="1"/>
</dbReference>
<dbReference type="PROSITE" id="PS50112">
    <property type="entry name" value="PAS"/>
    <property type="match status" value="1"/>
</dbReference>
<comment type="caution">
    <text evidence="3">The sequence shown here is derived from an EMBL/GenBank/DDBJ whole genome shotgun (WGS) entry which is preliminary data.</text>
</comment>
<dbReference type="SUPFAM" id="SSF54631">
    <property type="entry name" value="CBS-domain pair"/>
    <property type="match status" value="1"/>
</dbReference>
<dbReference type="RefSeq" id="WP_017040544.1">
    <property type="nucleotide sequence ID" value="NZ_AJYQ02000038.1"/>
</dbReference>
<feature type="domain" description="PAS" evidence="1">
    <location>
        <begin position="141"/>
        <end position="178"/>
    </location>
</feature>
<dbReference type="SMART" id="SM00091">
    <property type="entry name" value="PAS"/>
    <property type="match status" value="1"/>
</dbReference>
<dbReference type="CDD" id="cd00130">
    <property type="entry name" value="PAS"/>
    <property type="match status" value="1"/>
</dbReference>
<dbReference type="InterPro" id="IPR000014">
    <property type="entry name" value="PAS"/>
</dbReference>
<evidence type="ECO:0000313" key="3">
    <source>
        <dbReference type="EMBL" id="OEE36616.1"/>
    </source>
</evidence>
<dbReference type="InterPro" id="IPR035919">
    <property type="entry name" value="EAL_sf"/>
</dbReference>
<evidence type="ECO:0000313" key="4">
    <source>
        <dbReference type="Proteomes" id="UP000094741"/>
    </source>
</evidence>
<dbReference type="STRING" id="1187848.A1QO_18665"/>
<dbReference type="SUPFAM" id="SSF55785">
    <property type="entry name" value="PYP-like sensor domain (PAS domain)"/>
    <property type="match status" value="1"/>
</dbReference>
<dbReference type="InterPro" id="IPR035965">
    <property type="entry name" value="PAS-like_dom_sf"/>
</dbReference>
<dbReference type="InterPro" id="IPR046342">
    <property type="entry name" value="CBS_dom_sf"/>
</dbReference>
<dbReference type="Pfam" id="PF00989">
    <property type="entry name" value="PAS"/>
    <property type="match status" value="1"/>
</dbReference>
<feature type="domain" description="EAL" evidence="2">
    <location>
        <begin position="426"/>
        <end position="681"/>
    </location>
</feature>
<dbReference type="GO" id="GO:0071111">
    <property type="term" value="F:cyclic-guanylate-specific phosphodiesterase activity"/>
    <property type="evidence" value="ECO:0007669"/>
    <property type="project" value="InterPro"/>
</dbReference>
<dbReference type="SUPFAM" id="SSF141868">
    <property type="entry name" value="EAL domain-like"/>
    <property type="match status" value="1"/>
</dbReference>
<dbReference type="InterPro" id="IPR050706">
    <property type="entry name" value="Cyclic-di-GMP_PDE-like"/>
</dbReference>